<dbReference type="STRING" id="1392998.ANME2D_01634"/>
<evidence type="ECO:0000256" key="3">
    <source>
        <dbReference type="ARBA" id="ARBA00024798"/>
    </source>
</evidence>
<dbReference type="InterPro" id="IPR036740">
    <property type="entry name" value="tRNA_intron_Endonuc_N_sf"/>
</dbReference>
<keyword evidence="7" id="KW-0378">Hydrolase</keyword>
<evidence type="ECO:0000259" key="5">
    <source>
        <dbReference type="Pfam" id="PF01974"/>
    </source>
</evidence>
<dbReference type="InterPro" id="IPR036167">
    <property type="entry name" value="tRNA_intron_Endo_cat-like_sf"/>
</dbReference>
<comment type="subunit">
    <text evidence="4">Homodimer.</text>
</comment>
<dbReference type="SUPFAM" id="SSF55267">
    <property type="entry name" value="tRNA-intron endonuclease N-terminal domain-like"/>
    <property type="match status" value="2"/>
</dbReference>
<proteinExistence type="inferred from homology"/>
<comment type="catalytic activity">
    <reaction evidence="4">
        <text>pretRNA = a 3'-half-tRNA molecule with a 5'-OH end + a 5'-half-tRNA molecule with a 2',3'-cyclic phosphate end + an intron with a 2',3'-cyclic phosphate and a 5'-hydroxyl terminus.</text>
        <dbReference type="EC" id="4.6.1.16"/>
    </reaction>
</comment>
<dbReference type="Proteomes" id="UP000218615">
    <property type="component" value="Unassembled WGS sequence"/>
</dbReference>
<evidence type="ECO:0000256" key="4">
    <source>
        <dbReference type="HAMAP-Rule" id="MF_01834"/>
    </source>
</evidence>
<dbReference type="InterPro" id="IPR006678">
    <property type="entry name" value="tRNA_intron_Endonuc_N"/>
</dbReference>
<dbReference type="NCBIfam" id="TIGR00324">
    <property type="entry name" value="endA"/>
    <property type="match status" value="2"/>
</dbReference>
<keyword evidence="8" id="KW-1185">Reference proteome</keyword>
<dbReference type="Gene3D" id="3.40.1170.20">
    <property type="entry name" value="tRNA intron endonuclease, N-terminal domain"/>
    <property type="match status" value="1"/>
</dbReference>
<dbReference type="InterPro" id="IPR023516">
    <property type="entry name" value="tRNA_splic_arch_long"/>
</dbReference>
<feature type="domain" description="tRNA intron endonuclease catalytic" evidence="5">
    <location>
        <begin position="260"/>
        <end position="342"/>
    </location>
</feature>
<dbReference type="EC" id="4.6.1.16" evidence="4"/>
<dbReference type="InterPro" id="IPR006677">
    <property type="entry name" value="tRNA_intron_Endonuc_cat-like"/>
</dbReference>
<dbReference type="CDD" id="cd22363">
    <property type="entry name" value="tRNA-intron_lyase_C"/>
    <property type="match status" value="2"/>
</dbReference>
<keyword evidence="1 4" id="KW-0819">tRNA processing</keyword>
<dbReference type="RefSeq" id="WP_257000106.1">
    <property type="nucleotide sequence ID" value="NZ_FZMP01000232.1"/>
</dbReference>
<protein>
    <recommendedName>
        <fullName evidence="4">tRNA-splicing endonuclease</fullName>
        <ecNumber evidence="4">4.6.1.16</ecNumber>
    </recommendedName>
    <alternativeName>
        <fullName evidence="4">tRNA-intron endonuclease</fullName>
    </alternativeName>
</protein>
<dbReference type="Gene3D" id="3.40.1350.10">
    <property type="match status" value="1"/>
</dbReference>
<gene>
    <name evidence="4 7" type="primary">endA</name>
    <name evidence="7" type="ORF">MNV_820018</name>
</gene>
<dbReference type="InterPro" id="IPR011856">
    <property type="entry name" value="tRNA_endonuc-like_dom_sf"/>
</dbReference>
<dbReference type="PANTHER" id="PTHR21227">
    <property type="entry name" value="TRNA-SPLICING ENDONUCLEASE SUBUNIT SEN2"/>
    <property type="match status" value="1"/>
</dbReference>
<dbReference type="HAMAP" id="MF_01834">
    <property type="entry name" value="EndA_long"/>
    <property type="match status" value="1"/>
</dbReference>
<dbReference type="Pfam" id="PF02778">
    <property type="entry name" value="tRNA_int_endo_N"/>
    <property type="match status" value="2"/>
</dbReference>
<dbReference type="InterPro" id="IPR006676">
    <property type="entry name" value="tRNA_splic"/>
</dbReference>
<keyword evidence="2 4" id="KW-0456">Lyase</keyword>
<dbReference type="EMBL" id="FZMP01000232">
    <property type="protein sequence ID" value="SNQ62713.1"/>
    <property type="molecule type" value="Genomic_DNA"/>
</dbReference>
<comment type="similarity">
    <text evidence="4">Belongs to the tRNA-intron endonuclease family. Archaeal long subfamily.</text>
</comment>
<feature type="domain" description="tRNA intron endonuclease N-terminal" evidence="6">
    <location>
        <begin position="186"/>
        <end position="250"/>
    </location>
</feature>
<dbReference type="Gene3D" id="3.40.1350.150">
    <property type="match status" value="1"/>
</dbReference>
<evidence type="ECO:0000256" key="1">
    <source>
        <dbReference type="ARBA" id="ARBA00022694"/>
    </source>
</evidence>
<reference evidence="8" key="1">
    <citation type="submission" date="2017-06" db="EMBL/GenBank/DDBJ databases">
        <authorList>
            <person name="Cremers G."/>
        </authorList>
    </citation>
    <scope>NUCLEOTIDE SEQUENCE [LARGE SCALE GENOMIC DNA]</scope>
</reference>
<feature type="active site" evidence="4">
    <location>
        <position position="290"/>
    </location>
</feature>
<organism evidence="7 8">
    <name type="scientific">Candidatus Methanoperedens nitratireducens</name>
    <dbReference type="NCBI Taxonomy" id="1392998"/>
    <lineage>
        <taxon>Archaea</taxon>
        <taxon>Methanobacteriati</taxon>
        <taxon>Methanobacteriota</taxon>
        <taxon>Stenosarchaea group</taxon>
        <taxon>Methanomicrobia</taxon>
        <taxon>Methanosarcinales</taxon>
        <taxon>ANME-2 cluster</taxon>
        <taxon>Candidatus Methanoperedentaceae</taxon>
        <taxon>Candidatus Methanoperedens</taxon>
    </lineage>
</organism>
<dbReference type="AlphaFoldDB" id="A0A284VU62"/>
<dbReference type="GO" id="GO:0003676">
    <property type="term" value="F:nucleic acid binding"/>
    <property type="evidence" value="ECO:0007669"/>
    <property type="project" value="InterPro"/>
</dbReference>
<evidence type="ECO:0000313" key="7">
    <source>
        <dbReference type="EMBL" id="SNQ62713.1"/>
    </source>
</evidence>
<dbReference type="PANTHER" id="PTHR21227:SF0">
    <property type="entry name" value="TRNA-SPLICING ENDONUCLEASE SUBUNIT SEN2"/>
    <property type="match status" value="1"/>
</dbReference>
<name>A0A284VU62_9EURY</name>
<dbReference type="GO" id="GO:0005737">
    <property type="term" value="C:cytoplasm"/>
    <property type="evidence" value="ECO:0007669"/>
    <property type="project" value="TreeGrafter"/>
</dbReference>
<feature type="active site" evidence="4">
    <location>
        <position position="332"/>
    </location>
</feature>
<dbReference type="GO" id="GO:0000213">
    <property type="term" value="F:tRNA-intron lyase activity"/>
    <property type="evidence" value="ECO:0007669"/>
    <property type="project" value="UniProtKB-UniRule"/>
</dbReference>
<accession>A0A284VU62</accession>
<feature type="domain" description="tRNA intron endonuclease N-terminal" evidence="6">
    <location>
        <begin position="6"/>
        <end position="69"/>
    </location>
</feature>
<evidence type="ECO:0000259" key="6">
    <source>
        <dbReference type="Pfam" id="PF02778"/>
    </source>
</evidence>
<feature type="active site" evidence="4">
    <location>
        <position position="301"/>
    </location>
</feature>
<keyword evidence="7" id="KW-0540">Nuclease</keyword>
<feature type="domain" description="tRNA intron endonuclease catalytic" evidence="5">
    <location>
        <begin position="79"/>
        <end position="162"/>
    </location>
</feature>
<dbReference type="SUPFAM" id="SSF53032">
    <property type="entry name" value="tRNA-intron endonuclease catalytic domain-like"/>
    <property type="match status" value="2"/>
</dbReference>
<keyword evidence="7" id="KW-0255">Endonuclease</keyword>
<comment type="function">
    <text evidence="4">Endonuclease that removes tRNA introns. Cleaves pre-tRNA at the 5' and 3' splice sites to release the intron. The products are an intron and two tRNA half-molecules bearing 2',3' cyclic phosphate and 5'-OH termini. Recognizes a pseudosymmetric substrate in which 2 bulged loops of 3 bases are separated by a stem of 4 bp.</text>
</comment>
<sequence length="353" mass="40339">MNMTLSGKLTEDKVMLDRQAIGELYDTSFYGHPRADSLELSLIESAYLMYTEKITVKSAGKELDFKQFFLKASSIAKNFELSYVVYKDLRERGYYLQPSVTGFRVYPRGGHPGKTPAEFFVFVTSERIPLLLSALRKHLDTVENLKKRLVLAIVDEESDITYYEVKKTILSGSCELRLDNSLSVASLLEDRVMVWDSDVSGLLHNKGFFGKPMDEGHLQMSLVESCYLLSKGILGIEQRNHEALDTAEFLRIASDIENDFTIKYKVYEKLRDSGLVPKTGFKFGTHFRVYKDIEDISSLPHSDYLIHAVTHDHVFSLQQLSRAVRLANSVRKEMIYAAVDSRIDFLIIGRMRL</sequence>
<evidence type="ECO:0000256" key="2">
    <source>
        <dbReference type="ARBA" id="ARBA00023239"/>
    </source>
</evidence>
<dbReference type="Pfam" id="PF01974">
    <property type="entry name" value="tRNA_int_endo"/>
    <property type="match status" value="2"/>
</dbReference>
<evidence type="ECO:0000313" key="8">
    <source>
        <dbReference type="Proteomes" id="UP000218615"/>
    </source>
</evidence>
<dbReference type="GO" id="GO:0006388">
    <property type="term" value="P:tRNA splicing, via endonucleolytic cleavage and ligation"/>
    <property type="evidence" value="ECO:0007669"/>
    <property type="project" value="UniProtKB-UniRule"/>
</dbReference>
<comment type="function">
    <text evidence="3">Endonuclease that removes tRNA introns. Cleaves pre-tRNA at the 5'- and 3'-splice sites to release the intron. The products are an intron and two tRNA half-molecules bearing 2',3' cyclic phosphate and 5'-OH termini. Recognizes a pseudosymmetric substrate in which 2 bulged loops of 3 bases are separated by a stem of 4 bp.</text>
</comment>